<name>A0ABN9W4W8_9DINO</name>
<dbReference type="Proteomes" id="UP001189429">
    <property type="component" value="Unassembled WGS sequence"/>
</dbReference>
<accession>A0ABN9W4W8</accession>
<evidence type="ECO:0000256" key="1">
    <source>
        <dbReference type="SAM" id="MobiDB-lite"/>
    </source>
</evidence>
<sequence>MAAWRECPRAKRISDLQALTDLRKTHAPSIIRYQAQSEVEETVRLNMAFLVDLAALTPRAPAPLLAKAAKGHSPELSKPERASWANAKHCYKHKDVKKLAPATAAAARALQRRGREGAPTLPIDARSARGPALRSPPGASEIAAMRGRSDTPRAPTKKASVALGSPSWSTRKQSLADMPTPPAAGKPSPKRTSVREVGYNRMKPKETDDRGELREFDLAPGEKRTRAAILAEGATWKSEITNADFAAWNSPPASKEPAINKMSNKKPAAATGARRVEDEDLTMADEEGEGEAKPAAAGRKAKPAAAELPKAKPAAADPGEFAGEKGRALNCKTEQLDNAMHYKKSHSVGLRVKGGSQPISFGGVRCAASKEYLLEIGHPVRAKLNAGKVGLQGAKEYALSKQVFE</sequence>
<feature type="region of interest" description="Disordered" evidence="1">
    <location>
        <begin position="247"/>
        <end position="321"/>
    </location>
</feature>
<gene>
    <name evidence="2" type="ORF">PCOR1329_LOCUS64022</name>
</gene>
<dbReference type="EMBL" id="CAUYUJ010018148">
    <property type="protein sequence ID" value="CAK0881078.1"/>
    <property type="molecule type" value="Genomic_DNA"/>
</dbReference>
<reference evidence="2" key="1">
    <citation type="submission" date="2023-10" db="EMBL/GenBank/DDBJ databases">
        <authorList>
            <person name="Chen Y."/>
            <person name="Shah S."/>
            <person name="Dougan E. K."/>
            <person name="Thang M."/>
            <person name="Chan C."/>
        </authorList>
    </citation>
    <scope>NUCLEOTIDE SEQUENCE [LARGE SCALE GENOMIC DNA]</scope>
</reference>
<organism evidence="2 3">
    <name type="scientific">Prorocentrum cordatum</name>
    <dbReference type="NCBI Taxonomy" id="2364126"/>
    <lineage>
        <taxon>Eukaryota</taxon>
        <taxon>Sar</taxon>
        <taxon>Alveolata</taxon>
        <taxon>Dinophyceae</taxon>
        <taxon>Prorocentrales</taxon>
        <taxon>Prorocentraceae</taxon>
        <taxon>Prorocentrum</taxon>
    </lineage>
</organism>
<feature type="region of interest" description="Disordered" evidence="1">
    <location>
        <begin position="111"/>
        <end position="195"/>
    </location>
</feature>
<feature type="compositionally biased region" description="Acidic residues" evidence="1">
    <location>
        <begin position="278"/>
        <end position="289"/>
    </location>
</feature>
<protein>
    <submittedName>
        <fullName evidence="2">Uncharacterized protein</fullName>
    </submittedName>
</protein>
<proteinExistence type="predicted"/>
<comment type="caution">
    <text evidence="2">The sequence shown here is derived from an EMBL/GenBank/DDBJ whole genome shotgun (WGS) entry which is preliminary data.</text>
</comment>
<evidence type="ECO:0000313" key="2">
    <source>
        <dbReference type="EMBL" id="CAK0881078.1"/>
    </source>
</evidence>
<keyword evidence="3" id="KW-1185">Reference proteome</keyword>
<evidence type="ECO:0000313" key="3">
    <source>
        <dbReference type="Proteomes" id="UP001189429"/>
    </source>
</evidence>
<feature type="compositionally biased region" description="Low complexity" evidence="1">
    <location>
        <begin position="293"/>
        <end position="318"/>
    </location>
</feature>